<evidence type="ECO:0000313" key="2">
    <source>
        <dbReference type="EMBL" id="KAH0208735.1"/>
    </source>
</evidence>
<reference evidence="2" key="1">
    <citation type="journal article" date="2021" name="J Fungi (Basel)">
        <title>Virulence traits and population genomics of the black yeast Aureobasidium melanogenum.</title>
        <authorList>
            <person name="Cernosa A."/>
            <person name="Sun X."/>
            <person name="Gostincar C."/>
            <person name="Fang C."/>
            <person name="Gunde-Cimerman N."/>
            <person name="Song Z."/>
        </authorList>
    </citation>
    <scope>NUCLEOTIDE SEQUENCE</scope>
    <source>
        <strain evidence="2">EXF-8016</strain>
        <strain evidence="1">EXF-9911</strain>
    </source>
</reference>
<dbReference type="Proteomes" id="UP000767238">
    <property type="component" value="Unassembled WGS sequence"/>
</dbReference>
<gene>
    <name evidence="1" type="ORF">KCU76_g15035</name>
    <name evidence="2" type="ORF">KCV03_g10395</name>
</gene>
<dbReference type="EMBL" id="JAHFYH010000347">
    <property type="protein sequence ID" value="KAH0208735.1"/>
    <property type="molecule type" value="Genomic_DNA"/>
</dbReference>
<sequence>MSDFSAPSLYSTAWSSIDFPMNQWSAIDWTGNEPSDWALPEVMSGAMGRSIEENNNPAIAEDTSWTNRANAHENTDYRLQIGFNDVPLRQNGFDVGALRDAESEYEWRMPVQPPQSDTICFETTGDTGQFETF</sequence>
<name>A0A9P8G7H8_AURME</name>
<comment type="caution">
    <text evidence="2">The sequence shown here is derived from an EMBL/GenBank/DDBJ whole genome shotgun (WGS) entry which is preliminary data.</text>
</comment>
<evidence type="ECO:0000313" key="3">
    <source>
        <dbReference type="Proteomes" id="UP000767238"/>
    </source>
</evidence>
<reference evidence="2" key="2">
    <citation type="submission" date="2021-08" db="EMBL/GenBank/DDBJ databases">
        <authorList>
            <person name="Gostincar C."/>
            <person name="Sun X."/>
            <person name="Song Z."/>
            <person name="Gunde-Cimerman N."/>
        </authorList>
    </citation>
    <scope>NUCLEOTIDE SEQUENCE</scope>
    <source>
        <strain evidence="2">EXF-8016</strain>
        <strain evidence="1">EXF-9911</strain>
    </source>
</reference>
<organism evidence="2 3">
    <name type="scientific">Aureobasidium melanogenum</name>
    <name type="common">Aureobasidium pullulans var. melanogenum</name>
    <dbReference type="NCBI Taxonomy" id="46634"/>
    <lineage>
        <taxon>Eukaryota</taxon>
        <taxon>Fungi</taxon>
        <taxon>Dikarya</taxon>
        <taxon>Ascomycota</taxon>
        <taxon>Pezizomycotina</taxon>
        <taxon>Dothideomycetes</taxon>
        <taxon>Dothideomycetidae</taxon>
        <taxon>Dothideales</taxon>
        <taxon>Saccotheciaceae</taxon>
        <taxon>Aureobasidium</taxon>
    </lineage>
</organism>
<dbReference type="EMBL" id="JAHFXF010000955">
    <property type="protein sequence ID" value="KAG9680623.1"/>
    <property type="molecule type" value="Genomic_DNA"/>
</dbReference>
<dbReference type="AlphaFoldDB" id="A0A9P8G7H8"/>
<dbReference type="Proteomes" id="UP000779574">
    <property type="component" value="Unassembled WGS sequence"/>
</dbReference>
<proteinExistence type="predicted"/>
<evidence type="ECO:0000313" key="1">
    <source>
        <dbReference type="EMBL" id="KAG9680623.1"/>
    </source>
</evidence>
<protein>
    <submittedName>
        <fullName evidence="2">Uncharacterized protein</fullName>
    </submittedName>
</protein>
<feature type="non-terminal residue" evidence="2">
    <location>
        <position position="133"/>
    </location>
</feature>
<accession>A0A9P8G7H8</accession>